<evidence type="ECO:0000256" key="1">
    <source>
        <dbReference type="ARBA" id="ARBA00006607"/>
    </source>
</evidence>
<dbReference type="AlphaFoldDB" id="A0A1G4MCK4"/>
<accession>A0A1G4MCK4</accession>
<keyword evidence="2" id="KW-0143">Chaperone</keyword>
<dbReference type="GO" id="GO:0042026">
    <property type="term" value="P:protein refolding"/>
    <property type="evidence" value="ECO:0007669"/>
    <property type="project" value="InterPro"/>
</dbReference>
<dbReference type="InterPro" id="IPR027413">
    <property type="entry name" value="GROEL-like_equatorial_sf"/>
</dbReference>
<comment type="similarity">
    <text evidence="1">Belongs to the chaperonin (HSP60) family.</text>
</comment>
<organism evidence="3 4">
    <name type="scientific">Lachancea fermentati</name>
    <name type="common">Zygosaccharomyces fermentati</name>
    <dbReference type="NCBI Taxonomy" id="4955"/>
    <lineage>
        <taxon>Eukaryota</taxon>
        <taxon>Fungi</taxon>
        <taxon>Dikarya</taxon>
        <taxon>Ascomycota</taxon>
        <taxon>Saccharomycotina</taxon>
        <taxon>Saccharomycetes</taxon>
        <taxon>Saccharomycetales</taxon>
        <taxon>Saccharomycetaceae</taxon>
        <taxon>Lachancea</taxon>
    </lineage>
</organism>
<dbReference type="EMBL" id="LT598488">
    <property type="protein sequence ID" value="SCW01630.1"/>
    <property type="molecule type" value="Genomic_DNA"/>
</dbReference>
<dbReference type="PANTHER" id="PTHR45633">
    <property type="entry name" value="60 KDA HEAT SHOCK PROTEIN, MITOCHONDRIAL"/>
    <property type="match status" value="1"/>
</dbReference>
<evidence type="ECO:0000313" key="4">
    <source>
        <dbReference type="Proteomes" id="UP000190831"/>
    </source>
</evidence>
<dbReference type="Proteomes" id="UP000190831">
    <property type="component" value="Chromosome E"/>
</dbReference>
<keyword evidence="4" id="KW-1185">Reference proteome</keyword>
<evidence type="ECO:0000313" key="3">
    <source>
        <dbReference type="EMBL" id="SCW01630.1"/>
    </source>
</evidence>
<dbReference type="Gene3D" id="1.10.560.10">
    <property type="entry name" value="GroEL-like equatorial domain"/>
    <property type="match status" value="1"/>
</dbReference>
<dbReference type="GO" id="GO:0005737">
    <property type="term" value="C:cytoplasm"/>
    <property type="evidence" value="ECO:0007669"/>
    <property type="project" value="UniProtKB-ARBA"/>
</dbReference>
<dbReference type="InterPro" id="IPR027409">
    <property type="entry name" value="GroEL-like_apical_dom_sf"/>
</dbReference>
<dbReference type="InterPro" id="IPR001844">
    <property type="entry name" value="Cpn60/GroEL"/>
</dbReference>
<reference evidence="4" key="1">
    <citation type="submission" date="2016-03" db="EMBL/GenBank/DDBJ databases">
        <authorList>
            <person name="Devillers H."/>
        </authorList>
    </citation>
    <scope>NUCLEOTIDE SEQUENCE [LARGE SCALE GENOMIC DNA]</scope>
</reference>
<dbReference type="OrthoDB" id="4056908at2759"/>
<dbReference type="SUPFAM" id="SSF52029">
    <property type="entry name" value="GroEL apical domain-like"/>
    <property type="match status" value="1"/>
</dbReference>
<dbReference type="STRING" id="4955.A0A1G4MCK4"/>
<dbReference type="Gene3D" id="3.50.7.10">
    <property type="entry name" value="GroEL"/>
    <property type="match status" value="1"/>
</dbReference>
<dbReference type="InterPro" id="IPR027410">
    <property type="entry name" value="TCP-1-like_intermed_sf"/>
</dbReference>
<sequence>MLRRINRPSVRSVKTLHTPIYDGRQLATRQYLLNDIAILDKVLNSTSHNKSILYTSKYKRLPLMISGNDSVRVNQFVRELSDSMQLSETLNQQRQRDPAKKLGKIGLQLFMSCHDNNITPLSTSLTCNLMEHYNRYPYKETVEGICESIAQVREIIDQNKIILDEPRDIDKLVDKLAKTTRDAETIKRVLSILDYQLYSDDVVRVVRGRKTYDEVEVAEGWKYPCGVMNTDEAYLRSLELPTNKIVSINKESLVVVFDGTLREADKILPSLHYASKQGKSLVVVVSGECVGDALTAITINNNKNKRQGVDCRTVILRYIEKDHNNTRLEENLDFIQFLKLPRALGSIYSPKFSECVPSSASAPEFYGVIESLKATTGEAFLYNSQEPEEEINNDALRTTLTVKVGGDSEFEIDQRRAELDHIANDVLCHGLADGWVPTLGVALAKSIPYLKISDREDQKRVGTEAVTESLTLPLEHAMSNLFYFNKFKAAQLIGQTITEPEFTTAYLEEPTCMRQAGLLEPWNKVDKCLSNVANFIKLLSSCDVLIAKFFDKPKKK</sequence>
<evidence type="ECO:0000256" key="2">
    <source>
        <dbReference type="ARBA" id="ARBA00023186"/>
    </source>
</evidence>
<dbReference type="Gene3D" id="3.30.260.10">
    <property type="entry name" value="TCP-1-like chaperonin intermediate domain"/>
    <property type="match status" value="1"/>
</dbReference>
<name>A0A1G4MCK4_LACFM</name>
<dbReference type="GO" id="GO:0140662">
    <property type="term" value="F:ATP-dependent protein folding chaperone"/>
    <property type="evidence" value="ECO:0007669"/>
    <property type="project" value="InterPro"/>
</dbReference>
<gene>
    <name evidence="3" type="ORF">LAFE_0E03884G</name>
</gene>
<proteinExistence type="inferred from homology"/>
<dbReference type="OMA" id="PSKMCAD"/>
<protein>
    <submittedName>
        <fullName evidence="3">LAFE_0E03884g1_1</fullName>
    </submittedName>
</protein>